<proteinExistence type="predicted"/>
<dbReference type="PROSITE" id="PS51257">
    <property type="entry name" value="PROKAR_LIPOPROTEIN"/>
    <property type="match status" value="1"/>
</dbReference>
<dbReference type="EMBL" id="CP149822">
    <property type="protein sequence ID" value="WZN42900.1"/>
    <property type="molecule type" value="Genomic_DNA"/>
</dbReference>
<evidence type="ECO:0000313" key="2">
    <source>
        <dbReference type="Proteomes" id="UP001485459"/>
    </source>
</evidence>
<sequence>MRSILFLFLMIGVLAGCTSRNKTISEDDRELTFADYSNKFPAAEALRWNADSLKRKRADSLAFKSRYLKQFLPDTLGKGVFSAAEKPKFWAVGQVKMTEDLRLFLVEGAAKSGAAAWMCFYDKNGAFLQRHLVARYTPGGAKKTGFSVDRKGNIRIHTESGSAVSREDVYAANPDGSLALVLTNSNEPSVTGLFNPIDTLPRKHKYSANYTAGEGNIVSIRDGETAKEFLFFIHFTRDKGACVGEVDGTGRFTGANTGQWRDKQSGCIIDFTFSSSKVTITESGCGAYRGIKCAFEGAFTKKRK</sequence>
<evidence type="ECO:0000313" key="1">
    <source>
        <dbReference type="EMBL" id="WZN42900.1"/>
    </source>
</evidence>
<keyword evidence="2" id="KW-1185">Reference proteome</keyword>
<reference evidence="2" key="1">
    <citation type="submission" date="2024-03" db="EMBL/GenBank/DDBJ databases">
        <title>Chitinophaga horti sp. nov., isolated from garden soil.</title>
        <authorList>
            <person name="Lee D.S."/>
            <person name="Han D.M."/>
            <person name="Baek J.H."/>
            <person name="Choi D.G."/>
            <person name="Jeon J.H."/>
            <person name="Jeon C.O."/>
        </authorList>
    </citation>
    <scope>NUCLEOTIDE SEQUENCE [LARGE SCALE GENOMIC DNA]</scope>
    <source>
        <strain evidence="2">GPA1</strain>
    </source>
</reference>
<protein>
    <submittedName>
        <fullName evidence="1">Uncharacterized protein</fullName>
    </submittedName>
</protein>
<accession>A0ABZ2YT06</accession>
<dbReference type="RefSeq" id="WP_341837727.1">
    <property type="nucleotide sequence ID" value="NZ_CP149822.1"/>
</dbReference>
<organism evidence="1 2">
    <name type="scientific">Chitinophaga pollutisoli</name>
    <dbReference type="NCBI Taxonomy" id="3133966"/>
    <lineage>
        <taxon>Bacteria</taxon>
        <taxon>Pseudomonadati</taxon>
        <taxon>Bacteroidota</taxon>
        <taxon>Chitinophagia</taxon>
        <taxon>Chitinophagales</taxon>
        <taxon>Chitinophagaceae</taxon>
        <taxon>Chitinophaga</taxon>
    </lineage>
</organism>
<dbReference type="Proteomes" id="UP001485459">
    <property type="component" value="Chromosome"/>
</dbReference>
<name>A0ABZ2YT06_9BACT</name>
<gene>
    <name evidence="1" type="ORF">WJU16_07625</name>
</gene>